<evidence type="ECO:0000313" key="4">
    <source>
        <dbReference type="EMBL" id="NOV00627.1"/>
    </source>
</evidence>
<dbReference type="InterPro" id="IPR001322">
    <property type="entry name" value="Lamin_tail_dom"/>
</dbReference>
<dbReference type="Pfam" id="PF10009">
    <property type="entry name" value="DUF2252"/>
    <property type="match status" value="1"/>
</dbReference>
<dbReference type="PROSITE" id="PS51841">
    <property type="entry name" value="LTD"/>
    <property type="match status" value="1"/>
</dbReference>
<dbReference type="Proteomes" id="UP000618579">
    <property type="component" value="Unassembled WGS sequence"/>
</dbReference>
<dbReference type="InterPro" id="IPR018721">
    <property type="entry name" value="DUF2252"/>
</dbReference>
<reference evidence="4 5" key="1">
    <citation type="submission" date="2019-10" db="EMBL/GenBank/DDBJ databases">
        <title>Description of Paenibacillus pedi sp. nov.</title>
        <authorList>
            <person name="Carlier A."/>
            <person name="Qi S."/>
        </authorList>
    </citation>
    <scope>NUCLEOTIDE SEQUENCE [LARGE SCALE GENOMIC DNA]</scope>
    <source>
        <strain evidence="4 5">LMG 31457</strain>
    </source>
</reference>
<gene>
    <name evidence="4" type="ORF">GC097_11425</name>
</gene>
<evidence type="ECO:0000313" key="5">
    <source>
        <dbReference type="Proteomes" id="UP000618579"/>
    </source>
</evidence>
<dbReference type="PANTHER" id="PTHR39441">
    <property type="entry name" value="DUF2252 DOMAIN-CONTAINING PROTEIN"/>
    <property type="match status" value="1"/>
</dbReference>
<feature type="domain" description="LTD" evidence="3">
    <location>
        <begin position="42"/>
        <end position="203"/>
    </location>
</feature>
<accession>A0ABX1ZKK7</accession>
<feature type="region of interest" description="Disordered" evidence="1">
    <location>
        <begin position="233"/>
        <end position="252"/>
    </location>
</feature>
<evidence type="ECO:0000259" key="3">
    <source>
        <dbReference type="PROSITE" id="PS51841"/>
    </source>
</evidence>
<proteinExistence type="predicted"/>
<dbReference type="InterPro" id="IPR001119">
    <property type="entry name" value="SLH_dom"/>
</dbReference>
<keyword evidence="5" id="KW-1185">Reference proteome</keyword>
<dbReference type="PROSITE" id="PS51272">
    <property type="entry name" value="SLH"/>
    <property type="match status" value="3"/>
</dbReference>
<organism evidence="4 5">
    <name type="scientific">Paenibacillus planticolens</name>
    <dbReference type="NCBI Taxonomy" id="2654976"/>
    <lineage>
        <taxon>Bacteria</taxon>
        <taxon>Bacillati</taxon>
        <taxon>Bacillota</taxon>
        <taxon>Bacilli</taxon>
        <taxon>Bacillales</taxon>
        <taxon>Paenibacillaceae</taxon>
        <taxon>Paenibacillus</taxon>
    </lineage>
</organism>
<dbReference type="Gene3D" id="2.60.220.30">
    <property type="match status" value="1"/>
</dbReference>
<protein>
    <submittedName>
        <fullName evidence="4">DUF2252 domain-containing protein</fullName>
    </submittedName>
</protein>
<dbReference type="EMBL" id="WHNZ01000022">
    <property type="protein sequence ID" value="NOV00627.1"/>
    <property type="molecule type" value="Genomic_DNA"/>
</dbReference>
<dbReference type="Pfam" id="PF00395">
    <property type="entry name" value="SLH"/>
    <property type="match status" value="3"/>
</dbReference>
<dbReference type="Pfam" id="PF12733">
    <property type="entry name" value="Cadherin-like"/>
    <property type="match status" value="2"/>
</dbReference>
<evidence type="ECO:0000259" key="2">
    <source>
        <dbReference type="PROSITE" id="PS51272"/>
    </source>
</evidence>
<dbReference type="PROSITE" id="PS51257">
    <property type="entry name" value="PROKAR_LIPOPROTEIN"/>
    <property type="match status" value="1"/>
</dbReference>
<dbReference type="InterPro" id="IPR025883">
    <property type="entry name" value="Cadherin-like_domain"/>
</dbReference>
<feature type="domain" description="SLH" evidence="2">
    <location>
        <begin position="1531"/>
        <end position="1594"/>
    </location>
</feature>
<evidence type="ECO:0000256" key="1">
    <source>
        <dbReference type="SAM" id="MobiDB-lite"/>
    </source>
</evidence>
<dbReference type="Pfam" id="PF00932">
    <property type="entry name" value="LTD"/>
    <property type="match status" value="1"/>
</dbReference>
<feature type="domain" description="SLH" evidence="2">
    <location>
        <begin position="1650"/>
        <end position="1706"/>
    </location>
</feature>
<name>A0ABX1ZKK7_9BACL</name>
<comment type="caution">
    <text evidence="4">The sequence shown here is derived from an EMBL/GenBank/DDBJ whole genome shotgun (WGS) entry which is preliminary data.</text>
</comment>
<sequence length="1706" mass="182532">MKHYVHFAKGGMIFVLKRSKMKRITSVVLVSFACSSILSVFGSPQATASTDGQAFTKTADHIVISKFNPAGNRPSFSSGTAVKNKNLYKYDFVELYNPTGQSVDLTGWKIQYTPKVSGTWQSSVTTNIYGTIQPHGYFLVQEDFDKNPSGIQDLTSPLYGAELPTPDVVATAETGIFKMDKDTGKIELIGNNNSSKDLVVYGDSTPTSAPAMKVYNYFVRKAVNPVDPTGTALSASSADGTPNTNENNYGNGYFTGNSLNDFDIGGGTSILTQYQTNPANVHNSLSSRHPLKIYAKADPLYSSVAMSTNTTVDALKNKVALQLPFLTELKNDFDESYVIVSNLPQGLAYSVVPDRVNHRLEVWITGTANNPITSNQSFTVQIKAAGVTSGEQTDSDPVNFTIAAALPKINASLISSDVQMTTGTAIDPKHASFRLSVPNVNGVSLKDSLVSSSYSLVPALPQGLTLSATVNDSKDQITFSVSGTSSVPVTQDISYSITLSNAVMSSSTVNGQIIQDANPVGITIRKMDSKADLARKNELIAAIKASNAFFSDPVMKAAKYATQANTSFDFFRGNPAVFFGDLNTSLLPVPDAWKQMDLKTIVQGDAYLQNIGTFENASGQVKFDLNDYDSSATAPFYWDLLRMLPSLFLERDNGTAAEKSMTDADMTDIVNIFLDEYRGTLVSLSGNANLLTKELTTNNVDGFTKTLLDKMAAVTRVNQLNSAVPVDPQTQTRKFIAGSKYSLLTPEQRYQFESSWNTYLASIDSFAKSKNPGYFKIKDVVYRVNQGNASRGSMRFNVLIEGNSTGQDDDILLDVKEEFLPNLLANPEANRSEYDSVYGTDHGRRTADNYKSLMMNTESYAGSMAMGSRSFLVRSIAVSKGDYTDIKTAFASKADLANYVKYASQAYALAHARSTSAFAGKFVNTMDDSTWNSFKQELLELSATYYIQSKSDYALMQPIMGDGSLLDVSHLSGIEVTGSNGTVSLSPAFVNLTPYDGYSNAFPIRSYKVNVPFDTESVSVRATAADSKAKVSLNGTTVVGVGEQSFKLQVGDNPIYVSVTAQDESIMNYTLTVTRAAPPSSNADLKSLILSGGEISPSFTKDTTAYTVKVPSSVVNTTVTVSVYDDVYSTVMTNVYNGEGTLVLGPVSLKNNEPSVDLPLSEGSNSIKVLVTAQDGTVKTYTVNVIRTTAVTVGSDGVIPITDVPVQISVPEDATNAKLTVTTITAGANKEATLPQIQVLSSTSLGNVGMAIPEGTKITATSSWDGTIQLPTIKSNSSVSIPNASVSGVVEVGAPDVTLTFDKAVRLLLPGQGGKAAGYLRSGVFTPITGKISEDSQMAANLEIAAGGEAAITVGSDLVIWTKHFTMFVSYTAISPSTGNGSSGAAGSSNSGTISATNGGTLTLNGASIDVPAGAMTGIIQVTVDKVSGTSGIPIDSDLQLISEVYEIKKDKDGEFSKPVIITLPFDKTKADLKSSDVAVYYLNEQTHAWVKLTDPKLDLEMGKASGAVTHFSKFAVLASNKMKTAPQPSVNEQGFSDLKGHWAEAGVLELVKQGILNGYSDGTFKPNANITRAEFVTIVVKAFHLNEKKGKSFADTDTHWAKMAIGTAAALDIVSGYNDSTFGPDDFITREQMAAIIVRAARITSTDKNTRFTDNTEISDWARASLAAATEKGLLNGYQDGTVKPKEKTTRAEAAVVILRVLQQK</sequence>
<feature type="domain" description="SLH" evidence="2">
    <location>
        <begin position="1595"/>
        <end position="1649"/>
    </location>
</feature>
<dbReference type="PANTHER" id="PTHR39441:SF1">
    <property type="entry name" value="DUF2252 DOMAIN-CONTAINING PROTEIN"/>
    <property type="match status" value="1"/>
</dbReference>